<evidence type="ECO:0000313" key="2">
    <source>
        <dbReference type="Proteomes" id="UP000472260"/>
    </source>
</evidence>
<organism evidence="1 2">
    <name type="scientific">Sinocyclocheilus anshuiensis</name>
    <dbReference type="NCBI Taxonomy" id="1608454"/>
    <lineage>
        <taxon>Eukaryota</taxon>
        <taxon>Metazoa</taxon>
        <taxon>Chordata</taxon>
        <taxon>Craniata</taxon>
        <taxon>Vertebrata</taxon>
        <taxon>Euteleostomi</taxon>
        <taxon>Actinopterygii</taxon>
        <taxon>Neopterygii</taxon>
        <taxon>Teleostei</taxon>
        <taxon>Ostariophysi</taxon>
        <taxon>Cypriniformes</taxon>
        <taxon>Cyprinidae</taxon>
        <taxon>Cyprininae</taxon>
        <taxon>Sinocyclocheilus</taxon>
    </lineage>
</organism>
<dbReference type="SUPFAM" id="SSF52540">
    <property type="entry name" value="P-loop containing nucleoside triphosphate hydrolases"/>
    <property type="match status" value="1"/>
</dbReference>
<name>A0A671P0R8_9TELE</name>
<dbReference type="Ensembl" id="ENSSANT00000055315.1">
    <property type="protein sequence ID" value="ENSSANP00000052038.1"/>
    <property type="gene ID" value="ENSSANG00000026033.1"/>
</dbReference>
<gene>
    <name evidence="1" type="primary">LOC107655418</name>
</gene>
<reference evidence="1" key="2">
    <citation type="submission" date="2025-09" db="UniProtKB">
        <authorList>
            <consortium name="Ensembl"/>
        </authorList>
    </citation>
    <scope>IDENTIFICATION</scope>
</reference>
<dbReference type="PANTHER" id="PTHR14241:SF1">
    <property type="entry name" value="INTERFERON-INDUCED PROTEIN 44-RELATED"/>
    <property type="match status" value="1"/>
</dbReference>
<dbReference type="GO" id="GO:0006955">
    <property type="term" value="P:immune response"/>
    <property type="evidence" value="ECO:0007669"/>
    <property type="project" value="TreeGrafter"/>
</dbReference>
<dbReference type="Gene3D" id="3.40.50.300">
    <property type="entry name" value="P-loop containing nucleotide triphosphate hydrolases"/>
    <property type="match status" value="1"/>
</dbReference>
<proteinExistence type="predicted"/>
<evidence type="ECO:0000313" key="1">
    <source>
        <dbReference type="Ensembl" id="ENSSANP00000052038.1"/>
    </source>
</evidence>
<protein>
    <submittedName>
        <fullName evidence="1">Interferon-induced protein 44-like</fullName>
    </submittedName>
</protein>
<dbReference type="Proteomes" id="UP000472260">
    <property type="component" value="Unassembled WGS sequence"/>
</dbReference>
<accession>A0A671P0R8</accession>
<dbReference type="PANTHER" id="PTHR14241">
    <property type="entry name" value="INTERFERON-INDUCED PROTEIN 44"/>
    <property type="match status" value="1"/>
</dbReference>
<reference evidence="1" key="1">
    <citation type="submission" date="2025-08" db="UniProtKB">
        <authorList>
            <consortium name="Ensembl"/>
        </authorList>
    </citation>
    <scope>IDENTIFICATION</scope>
</reference>
<dbReference type="AlphaFoldDB" id="A0A671P0R8"/>
<dbReference type="InterPro" id="IPR027417">
    <property type="entry name" value="P-loop_NTPase"/>
</dbReference>
<keyword evidence="2" id="KW-1185">Reference proteome</keyword>
<sequence length="244" mass="27172">PGNKEIKTLRILLYGPQGAGKSSFFNSVNNTLQGRITTRALAQSTDIGGSFTLKDKAGSFYPFTFTDIAGMHNESNSIKTDDINRLLNGHIIDGYTFNPVSSITEGDQKYKRNPILKDKIHCLVAVLPANTVSVMLEEVFGKMGAVRDKARDLGIPQAIIMTKVDEVCPLVKDNLENIYKSKIIKQKMEECSSRLGVPMTCIYPVKNYHEERVTNATMDVLILDALQNIVNFANDFVEDQIHNE</sequence>